<dbReference type="EMBL" id="BAAACZ010000028">
    <property type="protein sequence ID" value="GAA0470518.1"/>
    <property type="molecule type" value="Genomic_DNA"/>
</dbReference>
<comment type="caution">
    <text evidence="1">The sequence shown here is derived from an EMBL/GenBank/DDBJ whole genome shotgun (WGS) entry which is preliminary data.</text>
</comment>
<evidence type="ECO:0000313" key="1">
    <source>
        <dbReference type="EMBL" id="GAA0470518.1"/>
    </source>
</evidence>
<protein>
    <submittedName>
        <fullName evidence="1">Uncharacterized protein</fullName>
    </submittedName>
</protein>
<name>A0ABP3K367_9BACI</name>
<keyword evidence="2" id="KW-1185">Reference proteome</keyword>
<proteinExistence type="predicted"/>
<sequence length="144" mass="16227">MRKFDYIFKRFCESLARKVRKNDFIQLLSEGSFHSVLKWAGQPIKALAYASDSWCQTELYYGDCLPPNGQYCNSDCESGLHSFLTRCPAGMQVSYAWGYMGTGCWCDSGGSSRLACCDCTLDQPDFNPYERNAGDCGCLHRFVS</sequence>
<accession>A0ABP3K367</accession>
<evidence type="ECO:0000313" key="2">
    <source>
        <dbReference type="Proteomes" id="UP001500740"/>
    </source>
</evidence>
<gene>
    <name evidence="1" type="ORF">GCM10008935_28040</name>
</gene>
<dbReference type="Proteomes" id="UP001500740">
    <property type="component" value="Unassembled WGS sequence"/>
</dbReference>
<reference evidence="2" key="1">
    <citation type="journal article" date="2019" name="Int. J. Syst. Evol. Microbiol.">
        <title>The Global Catalogue of Microorganisms (GCM) 10K type strain sequencing project: providing services to taxonomists for standard genome sequencing and annotation.</title>
        <authorList>
            <consortium name="The Broad Institute Genomics Platform"/>
            <consortium name="The Broad Institute Genome Sequencing Center for Infectious Disease"/>
            <person name="Wu L."/>
            <person name="Ma J."/>
        </authorList>
    </citation>
    <scope>NUCLEOTIDE SEQUENCE [LARGE SCALE GENOMIC DNA]</scope>
    <source>
        <strain evidence="2">JCM 14193</strain>
    </source>
</reference>
<organism evidence="1 2">
    <name type="scientific">Alkalibacillus silvisoli</name>
    <dbReference type="NCBI Taxonomy" id="392823"/>
    <lineage>
        <taxon>Bacteria</taxon>
        <taxon>Bacillati</taxon>
        <taxon>Bacillota</taxon>
        <taxon>Bacilli</taxon>
        <taxon>Bacillales</taxon>
        <taxon>Bacillaceae</taxon>
        <taxon>Alkalibacillus</taxon>
    </lineage>
</organism>
<dbReference type="RefSeq" id="WP_343784620.1">
    <property type="nucleotide sequence ID" value="NZ_BAAACZ010000028.1"/>
</dbReference>